<name>A0A2X2VQI9_CHRJE</name>
<organism evidence="2 4">
    <name type="scientific">Chryseobacterium jejuense</name>
    <dbReference type="NCBI Taxonomy" id="445960"/>
    <lineage>
        <taxon>Bacteria</taxon>
        <taxon>Pseudomonadati</taxon>
        <taxon>Bacteroidota</taxon>
        <taxon>Flavobacteriia</taxon>
        <taxon>Flavobacteriales</taxon>
        <taxon>Weeksellaceae</taxon>
        <taxon>Chryseobacterium group</taxon>
        <taxon>Chryseobacterium</taxon>
    </lineage>
</organism>
<proteinExistence type="predicted"/>
<gene>
    <name evidence="2" type="ORF">NCTC13492_01494</name>
    <name evidence="1" type="ORF">SAMN05421542_2677</name>
</gene>
<accession>A0A2X2VQI9</accession>
<protein>
    <submittedName>
        <fullName evidence="2">Uncharacterized protein</fullName>
    </submittedName>
</protein>
<dbReference type="RefSeq" id="WP_167356226.1">
    <property type="nucleotide sequence ID" value="NZ_FNEG01000004.1"/>
</dbReference>
<evidence type="ECO:0000313" key="4">
    <source>
        <dbReference type="Proteomes" id="UP000251670"/>
    </source>
</evidence>
<evidence type="ECO:0000313" key="2">
    <source>
        <dbReference type="EMBL" id="SQB27911.1"/>
    </source>
</evidence>
<evidence type="ECO:0000313" key="1">
    <source>
        <dbReference type="EMBL" id="SDJ11073.1"/>
    </source>
</evidence>
<dbReference type="Proteomes" id="UP000251670">
    <property type="component" value="Unassembled WGS sequence"/>
</dbReference>
<dbReference type="EMBL" id="FNEG01000004">
    <property type="protein sequence ID" value="SDJ11073.1"/>
    <property type="molecule type" value="Genomic_DNA"/>
</dbReference>
<sequence>MSDSTGYRKEAKESDNVADEAMWLCMRLERINEIDSIFAPLKYYNTL</sequence>
<dbReference type="Proteomes" id="UP000199426">
    <property type="component" value="Unassembled WGS sequence"/>
</dbReference>
<dbReference type="EMBL" id="UAWB01000002">
    <property type="protein sequence ID" value="SQB27911.1"/>
    <property type="molecule type" value="Genomic_DNA"/>
</dbReference>
<reference evidence="2 4" key="2">
    <citation type="submission" date="2018-06" db="EMBL/GenBank/DDBJ databases">
        <authorList>
            <consortium name="Pathogen Informatics"/>
            <person name="Doyle S."/>
        </authorList>
    </citation>
    <scope>NUCLEOTIDE SEQUENCE [LARGE SCALE GENOMIC DNA]</scope>
    <source>
        <strain evidence="2 4">NCTC13492</strain>
    </source>
</reference>
<keyword evidence="3" id="KW-1185">Reference proteome</keyword>
<reference evidence="1 3" key="1">
    <citation type="submission" date="2016-10" db="EMBL/GenBank/DDBJ databases">
        <authorList>
            <person name="Varghese N."/>
            <person name="Submissions S."/>
        </authorList>
    </citation>
    <scope>NUCLEOTIDE SEQUENCE [LARGE SCALE GENOMIC DNA]</scope>
    <source>
        <strain evidence="1 3">DSM 19299</strain>
    </source>
</reference>
<dbReference type="AlphaFoldDB" id="A0A2X2VQI9"/>
<evidence type="ECO:0000313" key="3">
    <source>
        <dbReference type="Proteomes" id="UP000199426"/>
    </source>
</evidence>